<sequence>MNKFLWPLVGFAVLVALLGVGLTLNPRDVPSPLVGKPAPAFTLKQLGAADQTFSPQDLRGKVWLLNVWASWCVSCRQEHPLLVEFGKKQAVPLIGLNYKELRGDGGVDMSRIGADDEERQARQRAAGWLEAHGNPYTLTALDLDGRVGIDYGVYGVPETYVIDKAGIIRLKHTGPLTPEALSGKIMPLVAELSK</sequence>
<feature type="domain" description="Thioredoxin" evidence="6">
    <location>
        <begin position="32"/>
        <end position="190"/>
    </location>
</feature>
<dbReference type="InterPro" id="IPR013766">
    <property type="entry name" value="Thioredoxin_domain"/>
</dbReference>
<comment type="subcellular location">
    <subcellularLocation>
        <location evidence="1">Cell envelope</location>
    </subcellularLocation>
</comment>
<evidence type="ECO:0000313" key="8">
    <source>
        <dbReference type="Proteomes" id="UP000587070"/>
    </source>
</evidence>
<evidence type="ECO:0000313" key="7">
    <source>
        <dbReference type="EMBL" id="MBB4246424.1"/>
    </source>
</evidence>
<dbReference type="InterPro" id="IPR013740">
    <property type="entry name" value="Redoxin"/>
</dbReference>
<evidence type="ECO:0000256" key="2">
    <source>
        <dbReference type="ARBA" id="ARBA00007758"/>
    </source>
</evidence>
<keyword evidence="4" id="KW-1015">Disulfide bond</keyword>
<dbReference type="GO" id="GO:0015036">
    <property type="term" value="F:disulfide oxidoreductase activity"/>
    <property type="evidence" value="ECO:0007669"/>
    <property type="project" value="InterPro"/>
</dbReference>
<dbReference type="GO" id="GO:0017004">
    <property type="term" value="P:cytochrome complex assembly"/>
    <property type="evidence" value="ECO:0007669"/>
    <property type="project" value="UniProtKB-KW"/>
</dbReference>
<reference evidence="7 8" key="1">
    <citation type="submission" date="2020-08" db="EMBL/GenBank/DDBJ databases">
        <title>Genome sequencing of Purple Non-Sulfur Bacteria from various extreme environments.</title>
        <authorList>
            <person name="Mayer M."/>
        </authorList>
    </citation>
    <scope>NUCLEOTIDE SEQUENCE [LARGE SCALE GENOMIC DNA]</scope>
    <source>
        <strain evidence="7 8">2761</strain>
    </source>
</reference>
<dbReference type="Pfam" id="PF08534">
    <property type="entry name" value="Redoxin"/>
    <property type="match status" value="1"/>
</dbReference>
<dbReference type="PROSITE" id="PS51352">
    <property type="entry name" value="THIOREDOXIN_2"/>
    <property type="match status" value="1"/>
</dbReference>
<comment type="similarity">
    <text evidence="2">Belongs to the thioredoxin family. DsbE subfamily.</text>
</comment>
<dbReference type="InterPro" id="IPR017937">
    <property type="entry name" value="Thioredoxin_CS"/>
</dbReference>
<evidence type="ECO:0000256" key="1">
    <source>
        <dbReference type="ARBA" id="ARBA00004196"/>
    </source>
</evidence>
<comment type="caution">
    <text evidence="7">The sequence shown here is derived from an EMBL/GenBank/DDBJ whole genome shotgun (WGS) entry which is preliminary data.</text>
</comment>
<keyword evidence="5" id="KW-0676">Redox-active center</keyword>
<dbReference type="InterPro" id="IPR050553">
    <property type="entry name" value="Thioredoxin_ResA/DsbE_sf"/>
</dbReference>
<dbReference type="EMBL" id="JACIGE010000002">
    <property type="protein sequence ID" value="MBB4246424.1"/>
    <property type="molecule type" value="Genomic_DNA"/>
</dbReference>
<dbReference type="PANTHER" id="PTHR42852:SF6">
    <property type="entry name" value="THIOL:DISULFIDE INTERCHANGE PROTEIN DSBE"/>
    <property type="match status" value="1"/>
</dbReference>
<evidence type="ECO:0000256" key="4">
    <source>
        <dbReference type="ARBA" id="ARBA00023157"/>
    </source>
</evidence>
<evidence type="ECO:0000259" key="6">
    <source>
        <dbReference type="PROSITE" id="PS51352"/>
    </source>
</evidence>
<accession>A0A840FXA6</accession>
<dbReference type="InterPro" id="IPR036249">
    <property type="entry name" value="Thioredoxin-like_sf"/>
</dbReference>
<dbReference type="InterPro" id="IPR004799">
    <property type="entry name" value="Periplasmic_diS_OxRdtase_DsbE"/>
</dbReference>
<dbReference type="PANTHER" id="PTHR42852">
    <property type="entry name" value="THIOL:DISULFIDE INTERCHANGE PROTEIN DSBE"/>
    <property type="match status" value="1"/>
</dbReference>
<name>A0A840FXA6_RHOTE</name>
<dbReference type="AlphaFoldDB" id="A0A840FXA6"/>
<dbReference type="GO" id="GO:0030288">
    <property type="term" value="C:outer membrane-bounded periplasmic space"/>
    <property type="evidence" value="ECO:0007669"/>
    <property type="project" value="InterPro"/>
</dbReference>
<protein>
    <submittedName>
        <fullName evidence="7">Cytochrome c biogenesis protein CcmG/thiol:disulfide interchange protein DsbE</fullName>
    </submittedName>
</protein>
<keyword evidence="8" id="KW-1185">Reference proteome</keyword>
<dbReference type="RefSeq" id="WP_153115972.1">
    <property type="nucleotide sequence ID" value="NZ_JACIGE010000002.1"/>
</dbReference>
<organism evidence="7 8">
    <name type="scientific">Rhodocyclus tenuis</name>
    <name type="common">Rhodospirillum tenue</name>
    <dbReference type="NCBI Taxonomy" id="1066"/>
    <lineage>
        <taxon>Bacteria</taxon>
        <taxon>Pseudomonadati</taxon>
        <taxon>Pseudomonadota</taxon>
        <taxon>Betaproteobacteria</taxon>
        <taxon>Rhodocyclales</taxon>
        <taxon>Rhodocyclaceae</taxon>
        <taxon>Rhodocyclus</taxon>
    </lineage>
</organism>
<dbReference type="OrthoDB" id="9811352at2"/>
<dbReference type="PROSITE" id="PS00194">
    <property type="entry name" value="THIOREDOXIN_1"/>
    <property type="match status" value="1"/>
</dbReference>
<dbReference type="SUPFAM" id="SSF52833">
    <property type="entry name" value="Thioredoxin-like"/>
    <property type="match status" value="1"/>
</dbReference>
<evidence type="ECO:0000256" key="5">
    <source>
        <dbReference type="ARBA" id="ARBA00023284"/>
    </source>
</evidence>
<dbReference type="Proteomes" id="UP000587070">
    <property type="component" value="Unassembled WGS sequence"/>
</dbReference>
<proteinExistence type="inferred from homology"/>
<keyword evidence="3" id="KW-0201">Cytochrome c-type biogenesis</keyword>
<dbReference type="Gene3D" id="3.40.30.10">
    <property type="entry name" value="Glutaredoxin"/>
    <property type="match status" value="1"/>
</dbReference>
<dbReference type="CDD" id="cd03010">
    <property type="entry name" value="TlpA_like_DsbE"/>
    <property type="match status" value="1"/>
</dbReference>
<gene>
    <name evidence="7" type="ORF">GGD90_000781</name>
</gene>
<evidence type="ECO:0000256" key="3">
    <source>
        <dbReference type="ARBA" id="ARBA00022748"/>
    </source>
</evidence>